<dbReference type="Pfam" id="PF06338">
    <property type="entry name" value="ComK"/>
    <property type="match status" value="1"/>
</dbReference>
<dbReference type="GeneID" id="301124837"/>
<dbReference type="AlphaFoldDB" id="A0A164BPE8"/>
<dbReference type="OrthoDB" id="2731896at2"/>
<evidence type="ECO:0000313" key="2">
    <source>
        <dbReference type="Proteomes" id="UP000076476"/>
    </source>
</evidence>
<dbReference type="GO" id="GO:0030420">
    <property type="term" value="P:establishment of competence for transformation"/>
    <property type="evidence" value="ECO:0007669"/>
    <property type="project" value="InterPro"/>
</dbReference>
<name>A0A164BPE8_9BACI</name>
<keyword evidence="2" id="KW-1185">Reference proteome</keyword>
<dbReference type="InterPro" id="IPR010461">
    <property type="entry name" value="ComK"/>
</dbReference>
<protein>
    <recommendedName>
        <fullName evidence="3">Competence protein ComK</fullName>
    </recommendedName>
</protein>
<dbReference type="STRING" id="33936.AZI98_00430"/>
<reference evidence="1 2" key="1">
    <citation type="submission" date="2016-04" db="EMBL/GenBank/DDBJ databases">
        <title>Draft genome sequence of Aeribacillus pallidus 8m3 from petroleum reservoir.</title>
        <authorList>
            <person name="Poltaraus A.B."/>
            <person name="Nazina T.N."/>
            <person name="Tourova T.P."/>
            <person name="Malakho S.M."/>
            <person name="Korshunova A.V."/>
            <person name="Sokolova D.S."/>
        </authorList>
    </citation>
    <scope>NUCLEOTIDE SEQUENCE [LARGE SCALE GENOMIC DNA]</scope>
    <source>
        <strain evidence="1 2">8m3</strain>
    </source>
</reference>
<gene>
    <name evidence="1" type="ORF">AZI98_00430</name>
</gene>
<organism evidence="1 2">
    <name type="scientific">Aeribacillus pallidus</name>
    <dbReference type="NCBI Taxonomy" id="33936"/>
    <lineage>
        <taxon>Bacteria</taxon>
        <taxon>Bacillati</taxon>
        <taxon>Bacillota</taxon>
        <taxon>Bacilli</taxon>
        <taxon>Bacillales</taxon>
        <taxon>Bacillaceae</taxon>
        <taxon>Aeribacillus</taxon>
    </lineage>
</organism>
<accession>A0A164BPE8</accession>
<accession>A0A165ZAA3</accession>
<dbReference type="EMBL" id="LWBR01000001">
    <property type="protein sequence ID" value="KZN98041.1"/>
    <property type="molecule type" value="Genomic_DNA"/>
</dbReference>
<sequence length="176" mass="20604">MEQVKNYILTCDTLALLPYFNKYGECWTIVIEKYEKYLVKERPKDLLAESCSYYGVSLKGIIDAAKKILPHQRMLPVCIPVLDLCFFPTKSMEHLDCQWIAHSAIRHVVSKGKHSTIVLINHEKVVVEKHMSIIYNKMKSASHINDTYKRRINEGKEYHSFILYEKPSCYDCKRKS</sequence>
<dbReference type="Proteomes" id="UP000076476">
    <property type="component" value="Unassembled WGS sequence"/>
</dbReference>
<evidence type="ECO:0008006" key="3">
    <source>
        <dbReference type="Google" id="ProtNLM"/>
    </source>
</evidence>
<proteinExistence type="predicted"/>
<dbReference type="RefSeq" id="WP_063386322.1">
    <property type="nucleotide sequence ID" value="NZ_LVHY01000011.1"/>
</dbReference>
<evidence type="ECO:0000313" key="1">
    <source>
        <dbReference type="EMBL" id="KZN98041.1"/>
    </source>
</evidence>
<comment type="caution">
    <text evidence="1">The sequence shown here is derived from an EMBL/GenBank/DDBJ whole genome shotgun (WGS) entry which is preliminary data.</text>
</comment>